<dbReference type="PROSITE" id="PS50850">
    <property type="entry name" value="MFS"/>
    <property type="match status" value="1"/>
</dbReference>
<proteinExistence type="predicted"/>
<evidence type="ECO:0000256" key="5">
    <source>
        <dbReference type="SAM" id="MobiDB-lite"/>
    </source>
</evidence>
<dbReference type="OrthoDB" id="10021397at2759"/>
<evidence type="ECO:0000256" key="3">
    <source>
        <dbReference type="ARBA" id="ARBA00022989"/>
    </source>
</evidence>
<feature type="transmembrane region" description="Helical" evidence="6">
    <location>
        <begin position="448"/>
        <end position="468"/>
    </location>
</feature>
<accession>A0A316UGV0</accession>
<organism evidence="8 9">
    <name type="scientific">Jaminaea rosea</name>
    <dbReference type="NCBI Taxonomy" id="1569628"/>
    <lineage>
        <taxon>Eukaryota</taxon>
        <taxon>Fungi</taxon>
        <taxon>Dikarya</taxon>
        <taxon>Basidiomycota</taxon>
        <taxon>Ustilaginomycotina</taxon>
        <taxon>Exobasidiomycetes</taxon>
        <taxon>Microstromatales</taxon>
        <taxon>Microstromatales incertae sedis</taxon>
        <taxon>Jaminaea</taxon>
    </lineage>
</organism>
<reference evidence="8 9" key="1">
    <citation type="journal article" date="2018" name="Mol. Biol. Evol.">
        <title>Broad Genomic Sampling Reveals a Smut Pathogenic Ancestry of the Fungal Clade Ustilaginomycotina.</title>
        <authorList>
            <person name="Kijpornyongpan T."/>
            <person name="Mondo S.J."/>
            <person name="Barry K."/>
            <person name="Sandor L."/>
            <person name="Lee J."/>
            <person name="Lipzen A."/>
            <person name="Pangilinan J."/>
            <person name="LaButti K."/>
            <person name="Hainaut M."/>
            <person name="Henrissat B."/>
            <person name="Grigoriev I.V."/>
            <person name="Spatafora J.W."/>
            <person name="Aime M.C."/>
        </authorList>
    </citation>
    <scope>NUCLEOTIDE SEQUENCE [LARGE SCALE GENOMIC DNA]</scope>
    <source>
        <strain evidence="8 9">MCA 5214</strain>
    </source>
</reference>
<keyword evidence="4 6" id="KW-0472">Membrane</keyword>
<feature type="transmembrane region" description="Helical" evidence="6">
    <location>
        <begin position="210"/>
        <end position="230"/>
    </location>
</feature>
<feature type="region of interest" description="Disordered" evidence="5">
    <location>
        <begin position="1"/>
        <end position="46"/>
    </location>
</feature>
<feature type="transmembrane region" description="Helical" evidence="6">
    <location>
        <begin position="390"/>
        <end position="408"/>
    </location>
</feature>
<feature type="transmembrane region" description="Helical" evidence="6">
    <location>
        <begin position="325"/>
        <end position="346"/>
    </location>
</feature>
<feature type="domain" description="Major facilitator superfamily (MFS) profile" evidence="7">
    <location>
        <begin position="57"/>
        <end position="546"/>
    </location>
</feature>
<evidence type="ECO:0000256" key="2">
    <source>
        <dbReference type="ARBA" id="ARBA00022692"/>
    </source>
</evidence>
<feature type="transmembrane region" description="Helical" evidence="6">
    <location>
        <begin position="420"/>
        <end position="441"/>
    </location>
</feature>
<sequence>MATPARAPAPTLSRATTVTSQDKHDASPPSKGHDEAKGERSSPSASTAISGFKRYTIIACLVLAMFLVSLDRTILGVAVPRITDEFHSLDDVAWYFSAYSIANAALQLVWGRIYKFNPAKTCFIISVLLFEVGSAVCGAAPNSIALIIGRAIAGAGAAGIFSGCIQIVMALVPLEKRPVFQASFGAVFGAASAIGPLLGGAFTQKVSWRWCFYINLPLAALALFAVVFFFDGDLTDRNKRKMTVSEQINQLDPIGTLLIIPCVTCLLIALQWGGARYAWSNGRVIALLVVFAVTLVAFIASQIWLGDRASLPPKIFMERSVLGSFWYLILLSGSMSTVFYYVPIWFQVVQDKSPLTASYHTLPSILAIVVASILNGAFSQKTGYYTPGMLATPILASVGAGLISTWTPSTSTGQWMGYQILFGAGIGLGMQGGSLAVQAVLPGPDIPIGIAATFFAREMGGAIFVAVAQNLLQSKLAAQLSAIPQLHNIASHLAHAGASEIRQGVDPDQVGLIAQAYNASLRDAWYLATACAAAMIVPFALIRWINLKKRGKKIAEETREQESMREKQDQAAESGAVKAEQA</sequence>
<feature type="transmembrane region" description="Helical" evidence="6">
    <location>
        <begin position="92"/>
        <end position="110"/>
    </location>
</feature>
<evidence type="ECO:0000256" key="4">
    <source>
        <dbReference type="ARBA" id="ARBA00023136"/>
    </source>
</evidence>
<feature type="compositionally biased region" description="Basic and acidic residues" evidence="5">
    <location>
        <begin position="21"/>
        <end position="40"/>
    </location>
</feature>
<dbReference type="PRINTS" id="PR01036">
    <property type="entry name" value="TCRTETB"/>
</dbReference>
<dbReference type="SUPFAM" id="SSF103473">
    <property type="entry name" value="MFS general substrate transporter"/>
    <property type="match status" value="1"/>
</dbReference>
<evidence type="ECO:0000256" key="6">
    <source>
        <dbReference type="SAM" id="Phobius"/>
    </source>
</evidence>
<feature type="region of interest" description="Disordered" evidence="5">
    <location>
        <begin position="555"/>
        <end position="582"/>
    </location>
</feature>
<feature type="transmembrane region" description="Helical" evidence="6">
    <location>
        <begin position="284"/>
        <end position="305"/>
    </location>
</feature>
<dbReference type="Proteomes" id="UP000245884">
    <property type="component" value="Unassembled WGS sequence"/>
</dbReference>
<keyword evidence="3 6" id="KW-1133">Transmembrane helix</keyword>
<feature type="compositionally biased region" description="Basic and acidic residues" evidence="5">
    <location>
        <begin position="555"/>
        <end position="570"/>
    </location>
</feature>
<dbReference type="CDD" id="cd17502">
    <property type="entry name" value="MFS_Azr1_MDR_like"/>
    <property type="match status" value="1"/>
</dbReference>
<dbReference type="PANTHER" id="PTHR23501">
    <property type="entry name" value="MAJOR FACILITATOR SUPERFAMILY"/>
    <property type="match status" value="1"/>
</dbReference>
<dbReference type="GO" id="GO:0005886">
    <property type="term" value="C:plasma membrane"/>
    <property type="evidence" value="ECO:0007669"/>
    <property type="project" value="TreeGrafter"/>
</dbReference>
<feature type="transmembrane region" description="Helical" evidence="6">
    <location>
        <begin position="147"/>
        <end position="172"/>
    </location>
</feature>
<feature type="transmembrane region" description="Helical" evidence="6">
    <location>
        <begin position="524"/>
        <end position="545"/>
    </location>
</feature>
<evidence type="ECO:0000313" key="8">
    <source>
        <dbReference type="EMBL" id="PWN24476.1"/>
    </source>
</evidence>
<name>A0A316UGV0_9BASI</name>
<dbReference type="InterPro" id="IPR020846">
    <property type="entry name" value="MFS_dom"/>
</dbReference>
<dbReference type="InterPro" id="IPR036259">
    <property type="entry name" value="MFS_trans_sf"/>
</dbReference>
<dbReference type="FunFam" id="1.20.1720.10:FF:000012">
    <property type="entry name" value="MFS toxin efflux pump (AflT)"/>
    <property type="match status" value="1"/>
</dbReference>
<dbReference type="RefSeq" id="XP_025359088.1">
    <property type="nucleotide sequence ID" value="XM_025504634.1"/>
</dbReference>
<evidence type="ECO:0000256" key="1">
    <source>
        <dbReference type="ARBA" id="ARBA00004141"/>
    </source>
</evidence>
<feature type="transmembrane region" description="Helical" evidence="6">
    <location>
        <begin position="55"/>
        <end position="80"/>
    </location>
</feature>
<evidence type="ECO:0000259" key="7">
    <source>
        <dbReference type="PROSITE" id="PS50850"/>
    </source>
</evidence>
<dbReference type="EMBL" id="KZ819681">
    <property type="protein sequence ID" value="PWN24476.1"/>
    <property type="molecule type" value="Genomic_DNA"/>
</dbReference>
<feature type="transmembrane region" description="Helical" evidence="6">
    <location>
        <begin position="358"/>
        <end position="378"/>
    </location>
</feature>
<dbReference type="STRING" id="1569628.A0A316UGV0"/>
<keyword evidence="9" id="KW-1185">Reference proteome</keyword>
<dbReference type="Gene3D" id="1.20.1250.20">
    <property type="entry name" value="MFS general substrate transporter like domains"/>
    <property type="match status" value="1"/>
</dbReference>
<protein>
    <submittedName>
        <fullName evidence="8">Azole resistance protein</fullName>
    </submittedName>
</protein>
<dbReference type="FunFam" id="1.20.1250.20:FF:000196">
    <property type="entry name" value="MFS toxin efflux pump (AflT)"/>
    <property type="match status" value="1"/>
</dbReference>
<dbReference type="GO" id="GO:0022857">
    <property type="term" value="F:transmembrane transporter activity"/>
    <property type="evidence" value="ECO:0007669"/>
    <property type="project" value="InterPro"/>
</dbReference>
<evidence type="ECO:0000313" key="9">
    <source>
        <dbReference type="Proteomes" id="UP000245884"/>
    </source>
</evidence>
<feature type="transmembrane region" description="Helical" evidence="6">
    <location>
        <begin position="122"/>
        <end position="141"/>
    </location>
</feature>
<feature type="transmembrane region" description="Helical" evidence="6">
    <location>
        <begin position="179"/>
        <end position="198"/>
    </location>
</feature>
<dbReference type="InterPro" id="IPR011701">
    <property type="entry name" value="MFS"/>
</dbReference>
<dbReference type="Pfam" id="PF07690">
    <property type="entry name" value="MFS_1"/>
    <property type="match status" value="1"/>
</dbReference>
<dbReference type="PANTHER" id="PTHR23501:SF198">
    <property type="entry name" value="AZOLE RESISTANCE PROTEIN 1-RELATED"/>
    <property type="match status" value="1"/>
</dbReference>
<dbReference type="GeneID" id="37026457"/>
<comment type="subcellular location">
    <subcellularLocation>
        <location evidence="1">Membrane</location>
        <topology evidence="1">Multi-pass membrane protein</topology>
    </subcellularLocation>
</comment>
<dbReference type="AlphaFoldDB" id="A0A316UGV0"/>
<keyword evidence="2 6" id="KW-0812">Transmembrane</keyword>
<feature type="transmembrane region" description="Helical" evidence="6">
    <location>
        <begin position="251"/>
        <end position="272"/>
    </location>
</feature>
<gene>
    <name evidence="8" type="ORF">BDZ90DRAFT_224773</name>
</gene>